<name>A0A4P9WP23_9FUNG</name>
<dbReference type="AlphaFoldDB" id="A0A4P9WP23"/>
<feature type="compositionally biased region" description="Polar residues" evidence="1">
    <location>
        <begin position="237"/>
        <end position="248"/>
    </location>
</feature>
<dbReference type="EMBL" id="KZ994229">
    <property type="protein sequence ID" value="RKO93468.1"/>
    <property type="molecule type" value="Genomic_DNA"/>
</dbReference>
<evidence type="ECO:0000256" key="1">
    <source>
        <dbReference type="SAM" id="MobiDB-lite"/>
    </source>
</evidence>
<reference evidence="3" key="1">
    <citation type="journal article" date="2018" name="Nat. Microbiol.">
        <title>Leveraging single-cell genomics to expand the fungal tree of life.</title>
        <authorList>
            <person name="Ahrendt S.R."/>
            <person name="Quandt C.A."/>
            <person name="Ciobanu D."/>
            <person name="Clum A."/>
            <person name="Salamov A."/>
            <person name="Andreopoulos B."/>
            <person name="Cheng J.F."/>
            <person name="Woyke T."/>
            <person name="Pelin A."/>
            <person name="Henrissat B."/>
            <person name="Reynolds N.K."/>
            <person name="Benny G.L."/>
            <person name="Smith M.E."/>
            <person name="James T.Y."/>
            <person name="Grigoriev I.V."/>
        </authorList>
    </citation>
    <scope>NUCLEOTIDE SEQUENCE [LARGE SCALE GENOMIC DNA]</scope>
</reference>
<sequence>MTFENDLHWLIEEHFAAWQPLIAVRHWGGNRAHGTKEVSGRNGAHGTMEAPGGYELALHMGNMVPSKTANRQGPVKDLQKVYDNLPSNTNKTLIRTMGDKDGTNRDRLGARWGGGFEGHASLREEVLLGGSPQDAYPKEAGTPRDSSKMAELGAKNYDTDASTSAKNSYSVTWTSPKNYNTDASTSLKNYIAVTSNSLTNYDTDTLTSPINYDADALRTPENNDADISTVPKAQKDYANTSTSPMMRQ</sequence>
<protein>
    <submittedName>
        <fullName evidence="2">Uncharacterized protein</fullName>
    </submittedName>
</protein>
<evidence type="ECO:0000313" key="2">
    <source>
        <dbReference type="EMBL" id="RKO93468.1"/>
    </source>
</evidence>
<gene>
    <name evidence="2" type="ORF">BDK51DRAFT_47673</name>
</gene>
<accession>A0A4P9WP23</accession>
<feature type="region of interest" description="Disordered" evidence="1">
    <location>
        <begin position="214"/>
        <end position="248"/>
    </location>
</feature>
<organism evidence="2 3">
    <name type="scientific">Blyttiomyces helicus</name>
    <dbReference type="NCBI Taxonomy" id="388810"/>
    <lineage>
        <taxon>Eukaryota</taxon>
        <taxon>Fungi</taxon>
        <taxon>Fungi incertae sedis</taxon>
        <taxon>Chytridiomycota</taxon>
        <taxon>Chytridiomycota incertae sedis</taxon>
        <taxon>Chytridiomycetes</taxon>
        <taxon>Chytridiomycetes incertae sedis</taxon>
        <taxon>Blyttiomyces</taxon>
    </lineage>
</organism>
<evidence type="ECO:0000313" key="3">
    <source>
        <dbReference type="Proteomes" id="UP000269721"/>
    </source>
</evidence>
<keyword evidence="3" id="KW-1185">Reference proteome</keyword>
<proteinExistence type="predicted"/>
<dbReference type="Proteomes" id="UP000269721">
    <property type="component" value="Unassembled WGS sequence"/>
</dbReference>